<protein>
    <recommendedName>
        <fullName evidence="3">LPS-assembly protein LptD</fullName>
    </recommendedName>
</protein>
<evidence type="ECO:0008006" key="3">
    <source>
        <dbReference type="Google" id="ProtNLM"/>
    </source>
</evidence>
<feature type="signal peptide" evidence="1">
    <location>
        <begin position="1"/>
        <end position="30"/>
    </location>
</feature>
<evidence type="ECO:0000313" key="2">
    <source>
        <dbReference type="EMBL" id="WYF44345.1"/>
    </source>
</evidence>
<dbReference type="GO" id="GO:1990351">
    <property type="term" value="C:transporter complex"/>
    <property type="evidence" value="ECO:0007669"/>
    <property type="project" value="TreeGrafter"/>
</dbReference>
<dbReference type="InterPro" id="IPR050218">
    <property type="entry name" value="LptD"/>
</dbReference>
<accession>A0AAU6Q2B6</accession>
<sequence length="940" mass="103068">MKRWARRAARFRRASLSLMAALALTGAAQARTVRIVSAQTLELRNVSEQELVIITSEADGGVELQVDDDQVRAQRIEFNRTRRTLTLIGGASYRTAKDGQTLRGDNLVVDLGSESLTGQDVLISDRELEIRGEQVERVPGQLRANQGYFTPCAKCGRTTNDYAFRAERLIVYPGDRLVAYRAQLLIAEHPVLYLPVVVLPLNDEARQPKIQIGQDAVDGYTVQADLPFAVRSNMLGTAMLRYYQNRSPSYGGGVDLQVYSPFSVVDRADLYALALPKPVAFDGTPQPGYDIDLNFNVQGRIDLPEAVRDLDYSLKVGRKDIGRAATDPDYGVTRSEFTAQVEYPRFSAAVNLLGRAGPEPKGAVSLPYRKTEVVVDPKPFQVGDLSADVKLTAGRYAAASNAFSPSAVRQGPNIDTTRLEEAHELRYSRTLWQGADLQFSNSFVGRYYGTGARTVQLNAAGQVTQRWGSRATLTARQEYLRYEGTSPFAFDAVAGRRLSAPLSLNLSTVPTPDTSFTVSYSRDGFLSPENQPPLRFGVGVNRRPVNLSASLDYHLPTQELRALNYSLTLADPDSGTAKLVPAVPARPATPTTPAQPAVPAHYERTSNWPAPRLSLGIGGGYAKVQTYPGQVWNGPVPSGLQPVRVRATVAGDDRSSNFSVSAEFNPDLPEPLTSVGTDYTLVRGFDTVLNPVTVSGRETLGVQYPRLTGNLNVIWRDYSFSTSHDLQLDQPDTAKESGSVNFSVGNRSGNATNWQLSYGGAYDLRRMGFTRPTLTGALTTSRPGQRLSTSLTYNLRGLDQQRAEVSRASLDGEWQGGRFSVSGNASYSRTRTGIYPNDKPVDTYAFEPLRVGVALGKMEKPDVYLTAALRQRLTFIDGVRQEKEPLSPVLGFTLDRCCWAMQGEWDVTGKRYRLTVGLPGQFYPLLEGGPDGTRVPLLPF</sequence>
<keyword evidence="1" id="KW-0732">Signal</keyword>
<organism evidence="2">
    <name type="scientific">Deinococcus sp. VB142</name>
    <dbReference type="NCBI Taxonomy" id="3112952"/>
    <lineage>
        <taxon>Bacteria</taxon>
        <taxon>Thermotogati</taxon>
        <taxon>Deinococcota</taxon>
        <taxon>Deinococci</taxon>
        <taxon>Deinococcales</taxon>
        <taxon>Deinococcaceae</taxon>
        <taxon>Deinococcus</taxon>
    </lineage>
</organism>
<gene>
    <name evidence="2" type="ORF">WDJ50_13265</name>
</gene>
<dbReference type="PANTHER" id="PTHR30189:SF1">
    <property type="entry name" value="LPS-ASSEMBLY PROTEIN LPTD"/>
    <property type="match status" value="1"/>
</dbReference>
<dbReference type="AlphaFoldDB" id="A0AAU6Q2B6"/>
<evidence type="ECO:0000256" key="1">
    <source>
        <dbReference type="SAM" id="SignalP"/>
    </source>
</evidence>
<feature type="chain" id="PRO_5043683220" description="LPS-assembly protein LptD" evidence="1">
    <location>
        <begin position="31"/>
        <end position="940"/>
    </location>
</feature>
<dbReference type="RefSeq" id="WP_339095562.1">
    <property type="nucleotide sequence ID" value="NZ_CP149782.1"/>
</dbReference>
<proteinExistence type="predicted"/>
<dbReference type="PANTHER" id="PTHR30189">
    <property type="entry name" value="LPS-ASSEMBLY PROTEIN"/>
    <property type="match status" value="1"/>
</dbReference>
<name>A0AAU6Q2B6_9DEIO</name>
<reference evidence="2" key="1">
    <citation type="submission" date="2024-03" db="EMBL/GenBank/DDBJ databases">
        <title>Deinococcus weizhi sp. nov., isolated from human skin.</title>
        <authorList>
            <person name="Wei Z."/>
            <person name="Tian F."/>
            <person name="Yang C."/>
            <person name="Xin L.T."/>
            <person name="Wen Z.J."/>
            <person name="Lan K.C."/>
            <person name="Yu L."/>
            <person name="Zhe W."/>
            <person name="Dan F.D."/>
            <person name="Jun W."/>
            <person name="Rui Z."/>
            <person name="Yong X.J."/>
            <person name="Ting Y."/>
            <person name="Wei X."/>
            <person name="Xu Z.G."/>
            <person name="Xin Z."/>
            <person name="Dong F.G."/>
            <person name="Ni X.M."/>
            <person name="Zheng M.G."/>
            <person name="Chun Y."/>
            <person name="Qian W.X."/>
        </authorList>
    </citation>
    <scope>NUCLEOTIDE SEQUENCE</scope>
    <source>
        <strain evidence="2">VB142</strain>
    </source>
</reference>
<dbReference type="GO" id="GO:0009279">
    <property type="term" value="C:cell outer membrane"/>
    <property type="evidence" value="ECO:0007669"/>
    <property type="project" value="TreeGrafter"/>
</dbReference>
<dbReference type="EMBL" id="CP149782">
    <property type="protein sequence ID" value="WYF44345.1"/>
    <property type="molecule type" value="Genomic_DNA"/>
</dbReference>